<reference evidence="3 4" key="1">
    <citation type="submission" date="2020-01" db="EMBL/GenBank/DDBJ databases">
        <authorList>
            <person name="Peng S.Y."/>
            <person name="Li J."/>
            <person name="Wang M."/>
            <person name="Wang L."/>
            <person name="Wang C.Q."/>
            <person name="Wang J.R."/>
        </authorList>
    </citation>
    <scope>NUCLEOTIDE SEQUENCE [LARGE SCALE GENOMIC DNA]</scope>
    <source>
        <strain evidence="3 4">XCT-34</strain>
    </source>
</reference>
<dbReference type="Gene3D" id="3.40.50.280">
    <property type="entry name" value="Cobalamin-binding domain"/>
    <property type="match status" value="1"/>
</dbReference>
<dbReference type="Proteomes" id="UP000541347">
    <property type="component" value="Unassembled WGS sequence"/>
</dbReference>
<dbReference type="PROSITE" id="PS51332">
    <property type="entry name" value="B12_BINDING"/>
    <property type="match status" value="1"/>
</dbReference>
<organism evidence="3 4">
    <name type="scientific">Pannonibacter tanglangensis</name>
    <dbReference type="NCBI Taxonomy" id="2750084"/>
    <lineage>
        <taxon>Bacteria</taxon>
        <taxon>Pseudomonadati</taxon>
        <taxon>Pseudomonadota</taxon>
        <taxon>Alphaproteobacteria</taxon>
        <taxon>Hyphomicrobiales</taxon>
        <taxon>Stappiaceae</taxon>
        <taxon>Pannonibacter</taxon>
    </lineage>
</organism>
<evidence type="ECO:0000256" key="1">
    <source>
        <dbReference type="SAM" id="MobiDB-lite"/>
    </source>
</evidence>
<protein>
    <submittedName>
        <fullName evidence="3">Cobalamin-binding protein</fullName>
    </submittedName>
</protein>
<accession>A0ABW9ZGJ8</accession>
<feature type="region of interest" description="Disordered" evidence="1">
    <location>
        <begin position="1"/>
        <end position="37"/>
    </location>
</feature>
<sequence length="308" mass="33485">MLDKDRINGQFDGPGAQPLAQRTGRVDPRGPQQDHLSGQELTVLERLVRRQVSGLVGSQHPDPVRRYGRVWTGPTLADRRRPEQVRRPLSVPGAAAAVAFRERFLAALLDPDIRHHRDLVDELVRSRVPLPALAIFLISPLAAELGVQWCEDDADFMQVAVASTRLATVVTHLAHAAAQVTPRPAARRVLLARSAGTRHTLGITLVRVCLLDMGWNVDGDADVEMGDDLFMRLAMRPYDVIGLSIGALDEVADCRSTLTRCRSLVPRTLTAIGGAAVVSAADQFETVGADLVARCPEDLLQVFSPSLA</sequence>
<gene>
    <name evidence="3" type="ORF">GWI71_05335</name>
</gene>
<dbReference type="InterPro" id="IPR006158">
    <property type="entry name" value="Cobalamin-bd"/>
</dbReference>
<dbReference type="SUPFAM" id="SSF52242">
    <property type="entry name" value="Cobalamin (vitamin B12)-binding domain"/>
    <property type="match status" value="1"/>
</dbReference>
<dbReference type="RefSeq" id="WP_161674736.1">
    <property type="nucleotide sequence ID" value="NZ_JAABLP010000002.1"/>
</dbReference>
<evidence type="ECO:0000259" key="2">
    <source>
        <dbReference type="PROSITE" id="PS51332"/>
    </source>
</evidence>
<evidence type="ECO:0000313" key="3">
    <source>
        <dbReference type="EMBL" id="NBN63097.1"/>
    </source>
</evidence>
<dbReference type="Pfam" id="PF02310">
    <property type="entry name" value="B12-binding"/>
    <property type="match status" value="1"/>
</dbReference>
<name>A0ABW9ZGJ8_9HYPH</name>
<dbReference type="EMBL" id="JAABLP010000002">
    <property type="protein sequence ID" value="NBN63097.1"/>
    <property type="molecule type" value="Genomic_DNA"/>
</dbReference>
<feature type="domain" description="B12-binding" evidence="2">
    <location>
        <begin position="186"/>
        <end position="308"/>
    </location>
</feature>
<proteinExistence type="predicted"/>
<comment type="caution">
    <text evidence="3">The sequence shown here is derived from an EMBL/GenBank/DDBJ whole genome shotgun (WGS) entry which is preliminary data.</text>
</comment>
<dbReference type="InterPro" id="IPR036724">
    <property type="entry name" value="Cobalamin-bd_sf"/>
</dbReference>
<evidence type="ECO:0000313" key="4">
    <source>
        <dbReference type="Proteomes" id="UP000541347"/>
    </source>
</evidence>
<keyword evidence="4" id="KW-1185">Reference proteome</keyword>